<name>A0A3N2BA73_9MICO</name>
<protein>
    <recommendedName>
        <fullName evidence="4">DoxX-like protein</fullName>
    </recommendedName>
</protein>
<dbReference type="Proteomes" id="UP000280668">
    <property type="component" value="Unassembled WGS sequence"/>
</dbReference>
<feature type="transmembrane region" description="Helical" evidence="1">
    <location>
        <begin position="66"/>
        <end position="98"/>
    </location>
</feature>
<evidence type="ECO:0000256" key="1">
    <source>
        <dbReference type="SAM" id="Phobius"/>
    </source>
</evidence>
<accession>A0A3N2BA73</accession>
<gene>
    <name evidence="2" type="ORF">EDD31_0435</name>
</gene>
<evidence type="ECO:0000313" key="2">
    <source>
        <dbReference type="EMBL" id="ROR72088.1"/>
    </source>
</evidence>
<keyword evidence="3" id="KW-1185">Reference proteome</keyword>
<evidence type="ECO:0008006" key="4">
    <source>
        <dbReference type="Google" id="ProtNLM"/>
    </source>
</evidence>
<sequence length="141" mass="14835">MGLPIKLSHVPVRLAAGAFILNAGLGKRNLPEEAAAGLQSSAAVAFPQLSEMEPADFGKLLSRSEIALGAALLTPFVPSWLAGLGLAGFSGSLLQMYLKTDGLTEEDGIRPTSDGTPIAKDVWLLGIAVTLILDDLRRKKR</sequence>
<keyword evidence="1" id="KW-0812">Transmembrane</keyword>
<keyword evidence="1" id="KW-0472">Membrane</keyword>
<comment type="caution">
    <text evidence="2">The sequence shown here is derived from an EMBL/GenBank/DDBJ whole genome shotgun (WGS) entry which is preliminary data.</text>
</comment>
<dbReference type="AlphaFoldDB" id="A0A3N2BA73"/>
<organism evidence="2 3">
    <name type="scientific">Bogoriella caseilytica</name>
    <dbReference type="NCBI Taxonomy" id="56055"/>
    <lineage>
        <taxon>Bacteria</taxon>
        <taxon>Bacillati</taxon>
        <taxon>Actinomycetota</taxon>
        <taxon>Actinomycetes</taxon>
        <taxon>Micrococcales</taxon>
        <taxon>Bogoriellaceae</taxon>
        <taxon>Bogoriella</taxon>
    </lineage>
</organism>
<evidence type="ECO:0000313" key="3">
    <source>
        <dbReference type="Proteomes" id="UP000280668"/>
    </source>
</evidence>
<dbReference type="EMBL" id="RKHK01000001">
    <property type="protein sequence ID" value="ROR72088.1"/>
    <property type="molecule type" value="Genomic_DNA"/>
</dbReference>
<keyword evidence="1" id="KW-1133">Transmembrane helix</keyword>
<reference evidence="2 3" key="1">
    <citation type="submission" date="2018-11" db="EMBL/GenBank/DDBJ databases">
        <title>Sequencing the genomes of 1000 actinobacteria strains.</title>
        <authorList>
            <person name="Klenk H.-P."/>
        </authorList>
    </citation>
    <scope>NUCLEOTIDE SEQUENCE [LARGE SCALE GENOMIC DNA]</scope>
    <source>
        <strain evidence="2 3">DSM 11294</strain>
    </source>
</reference>
<proteinExistence type="predicted"/>
<dbReference type="RefSeq" id="WP_211336032.1">
    <property type="nucleotide sequence ID" value="NZ_RKHK01000001.1"/>
</dbReference>